<name>A0A7H0VFN9_9FLAO</name>
<dbReference type="AlphaFoldDB" id="A0A7H0VFN9"/>
<organism evidence="1 2">
    <name type="scientific">Croceimicrobium hydrocarbonivorans</name>
    <dbReference type="NCBI Taxonomy" id="2761580"/>
    <lineage>
        <taxon>Bacteria</taxon>
        <taxon>Pseudomonadati</taxon>
        <taxon>Bacteroidota</taxon>
        <taxon>Flavobacteriia</taxon>
        <taxon>Flavobacteriales</taxon>
        <taxon>Owenweeksiaceae</taxon>
        <taxon>Croceimicrobium</taxon>
    </lineage>
</organism>
<gene>
    <name evidence="1" type="ORF">H4K34_01470</name>
</gene>
<evidence type="ECO:0000313" key="1">
    <source>
        <dbReference type="EMBL" id="QNR24537.1"/>
    </source>
</evidence>
<reference evidence="1 2" key="1">
    <citation type="submission" date="2020-08" db="EMBL/GenBank/DDBJ databases">
        <title>Croceimicrobium hydrocarbonivorans gen. nov., sp. nov., a novel marine bacterium isolated from a bacterial consortium that degrades polyethylene terephthalate.</title>
        <authorList>
            <person name="Liu R."/>
        </authorList>
    </citation>
    <scope>NUCLEOTIDE SEQUENCE [LARGE SCALE GENOMIC DNA]</scope>
    <source>
        <strain evidence="1 2">A20-9</strain>
    </source>
</reference>
<dbReference type="Proteomes" id="UP000516305">
    <property type="component" value="Chromosome"/>
</dbReference>
<dbReference type="KEGG" id="chyd:H4K34_01470"/>
<accession>A0A7H0VFN9</accession>
<evidence type="ECO:0000313" key="2">
    <source>
        <dbReference type="Proteomes" id="UP000516305"/>
    </source>
</evidence>
<protein>
    <submittedName>
        <fullName evidence="1">Uncharacterized protein</fullName>
    </submittedName>
</protein>
<proteinExistence type="predicted"/>
<keyword evidence="2" id="KW-1185">Reference proteome</keyword>
<dbReference type="RefSeq" id="WP_210759063.1">
    <property type="nucleotide sequence ID" value="NZ_CP060139.1"/>
</dbReference>
<sequence>MGLLNLFKRSHKSSDAQADNGMLGPTYLQGFTDTIQNPKDLQSHEWRRQLKTAAGQSKFKIKYYGQLHESYQTLIVGTDFAPSLVFAVDPSNGAEILLFDACKHGYNALFSETFTEEQIKNRPVSQAYIDQDGNDTFEIVISTYNGIDYEKDFAEHVDENGLIELIDGTKLEFEEAKRNGFDTIQIWASNEKGNTIELLSEELA</sequence>
<dbReference type="EMBL" id="CP060139">
    <property type="protein sequence ID" value="QNR24537.1"/>
    <property type="molecule type" value="Genomic_DNA"/>
</dbReference>